<protein>
    <submittedName>
        <fullName evidence="1">Uncharacterized protein</fullName>
    </submittedName>
</protein>
<dbReference type="EMBL" id="LCIR01000004">
    <property type="protein sequence ID" value="KKT60008.1"/>
    <property type="molecule type" value="Genomic_DNA"/>
</dbReference>
<evidence type="ECO:0000313" key="1">
    <source>
        <dbReference type="EMBL" id="KKT60008.1"/>
    </source>
</evidence>
<reference evidence="1 2" key="1">
    <citation type="journal article" date="2015" name="Nature">
        <title>rRNA introns, odd ribosomes, and small enigmatic genomes across a large radiation of phyla.</title>
        <authorList>
            <person name="Brown C.T."/>
            <person name="Hug L.A."/>
            <person name="Thomas B.C."/>
            <person name="Sharon I."/>
            <person name="Castelle C.J."/>
            <person name="Singh A."/>
            <person name="Wilkins M.J."/>
            <person name="Williams K.H."/>
            <person name="Banfield J.F."/>
        </authorList>
    </citation>
    <scope>NUCLEOTIDE SEQUENCE [LARGE SCALE GENOMIC DNA]</scope>
</reference>
<dbReference type="Proteomes" id="UP000034087">
    <property type="component" value="Unassembled WGS sequence"/>
</dbReference>
<dbReference type="AlphaFoldDB" id="A0A0G1IM66"/>
<gene>
    <name evidence="1" type="ORF">UW53_C0004G0020</name>
</gene>
<organism evidence="1 2">
    <name type="scientific">Candidatus Giovannonibacteria bacterium GW2011_GWA1_44_25</name>
    <dbReference type="NCBI Taxonomy" id="1618645"/>
    <lineage>
        <taxon>Bacteria</taxon>
        <taxon>Candidatus Giovannoniibacteriota</taxon>
    </lineage>
</organism>
<accession>A0A0G1IM66</accession>
<sequence>MSNPVDRVAAAISKVCRQKEKEAERMSQANEPVNIVDGSYFKKLEAELQLACRTALEHEKE</sequence>
<proteinExistence type="predicted"/>
<name>A0A0G1IM66_9BACT</name>
<evidence type="ECO:0000313" key="2">
    <source>
        <dbReference type="Proteomes" id="UP000034087"/>
    </source>
</evidence>
<comment type="caution">
    <text evidence="1">The sequence shown here is derived from an EMBL/GenBank/DDBJ whole genome shotgun (WGS) entry which is preliminary data.</text>
</comment>